<sequence length="165" mass="18525">MDRSREDLANNICIGESQRYFGQSANKRMKIEEKAYLEMCVATKMEGADAEATPWSFDVEGIVNKQIRDREAEEAAEKKKADEEKAAADEKKAAEEQAAADYDKKWRKIWAQVGLGILLGFVFIVVASIPHDHTFKPQAKFLGTLCCGGSVIYFFFSLGKESMEL</sequence>
<dbReference type="Proteomes" id="UP000002729">
    <property type="component" value="Unassembled WGS sequence"/>
</dbReference>
<keyword evidence="4" id="KW-1185">Reference proteome</keyword>
<evidence type="ECO:0000256" key="1">
    <source>
        <dbReference type="SAM" id="MobiDB-lite"/>
    </source>
</evidence>
<keyword evidence="2" id="KW-1133">Transmembrane helix</keyword>
<dbReference type="KEGG" id="aaf:AURANDRAFT_65658"/>
<evidence type="ECO:0000313" key="4">
    <source>
        <dbReference type="Proteomes" id="UP000002729"/>
    </source>
</evidence>
<organism evidence="4">
    <name type="scientific">Aureococcus anophagefferens</name>
    <name type="common">Harmful bloom alga</name>
    <dbReference type="NCBI Taxonomy" id="44056"/>
    <lineage>
        <taxon>Eukaryota</taxon>
        <taxon>Sar</taxon>
        <taxon>Stramenopiles</taxon>
        <taxon>Ochrophyta</taxon>
        <taxon>Pelagophyceae</taxon>
        <taxon>Pelagomonadales</taxon>
        <taxon>Pelagomonadaceae</taxon>
        <taxon>Aureococcus</taxon>
    </lineage>
</organism>
<protein>
    <submittedName>
        <fullName evidence="3">Uncharacterized protein</fullName>
    </submittedName>
</protein>
<dbReference type="GeneID" id="20225447"/>
<evidence type="ECO:0000256" key="2">
    <source>
        <dbReference type="SAM" id="Phobius"/>
    </source>
</evidence>
<dbReference type="RefSeq" id="XP_009038866.1">
    <property type="nucleotide sequence ID" value="XM_009040618.1"/>
</dbReference>
<feature type="transmembrane region" description="Helical" evidence="2">
    <location>
        <begin position="141"/>
        <end position="159"/>
    </location>
</feature>
<feature type="transmembrane region" description="Helical" evidence="2">
    <location>
        <begin position="109"/>
        <end position="129"/>
    </location>
</feature>
<keyword evidence="2" id="KW-0472">Membrane</keyword>
<reference evidence="3 4" key="1">
    <citation type="journal article" date="2011" name="Proc. Natl. Acad. Sci. U.S.A.">
        <title>Niche of harmful alga Aureococcus anophagefferens revealed through ecogenomics.</title>
        <authorList>
            <person name="Gobler C.J."/>
            <person name="Berry D.L."/>
            <person name="Dyhrman S.T."/>
            <person name="Wilhelm S.W."/>
            <person name="Salamov A."/>
            <person name="Lobanov A.V."/>
            <person name="Zhang Y."/>
            <person name="Collier J.L."/>
            <person name="Wurch L.L."/>
            <person name="Kustka A.B."/>
            <person name="Dill B.D."/>
            <person name="Shah M."/>
            <person name="VerBerkmoes N.C."/>
            <person name="Kuo A."/>
            <person name="Terry A."/>
            <person name="Pangilinan J."/>
            <person name="Lindquist E.A."/>
            <person name="Lucas S."/>
            <person name="Paulsen I.T."/>
            <person name="Hattenrath-Lehmann T.K."/>
            <person name="Talmage S.C."/>
            <person name="Walker E.A."/>
            <person name="Koch F."/>
            <person name="Burson A.M."/>
            <person name="Marcoval M.A."/>
            <person name="Tang Y.Z."/>
            <person name="Lecleir G.R."/>
            <person name="Coyne K.J."/>
            <person name="Berg G.M."/>
            <person name="Bertrand E.M."/>
            <person name="Saito M.A."/>
            <person name="Gladyshev V.N."/>
            <person name="Grigoriev I.V."/>
        </authorList>
    </citation>
    <scope>NUCLEOTIDE SEQUENCE [LARGE SCALE GENOMIC DNA]</scope>
    <source>
        <strain evidence="4">CCMP 1984</strain>
    </source>
</reference>
<feature type="region of interest" description="Disordered" evidence="1">
    <location>
        <begin position="72"/>
        <end position="93"/>
    </location>
</feature>
<keyword evidence="2" id="KW-0812">Transmembrane</keyword>
<gene>
    <name evidence="3" type="ORF">AURANDRAFT_65658</name>
</gene>
<name>F0YEP6_AURAN</name>
<evidence type="ECO:0000313" key="3">
    <source>
        <dbReference type="EMBL" id="EGB06286.1"/>
    </source>
</evidence>
<proteinExistence type="predicted"/>
<accession>F0YEP6</accession>
<dbReference type="InParanoid" id="F0YEP6"/>
<dbReference type="AlphaFoldDB" id="F0YEP6"/>
<dbReference type="EMBL" id="GL833135">
    <property type="protein sequence ID" value="EGB06286.1"/>
    <property type="molecule type" value="Genomic_DNA"/>
</dbReference>